<dbReference type="PRINTS" id="PR00821">
    <property type="entry name" value="TAGLIPASE"/>
</dbReference>
<dbReference type="EC" id="3.1.1.32" evidence="4"/>
<keyword evidence="12" id="KW-1185">Reference proteome</keyword>
<name>A0AAD9VQ24_9HYME</name>
<comment type="similarity">
    <text evidence="3 8">Belongs to the AB hydrolase superfamily. Lipase family.</text>
</comment>
<keyword evidence="6" id="KW-0378">Hydrolase</keyword>
<keyword evidence="7" id="KW-1015">Disulfide bond</keyword>
<evidence type="ECO:0000256" key="4">
    <source>
        <dbReference type="ARBA" id="ARBA00013179"/>
    </source>
</evidence>
<keyword evidence="9" id="KW-0812">Transmembrane</keyword>
<evidence type="ECO:0000313" key="12">
    <source>
        <dbReference type="Proteomes" id="UP001258017"/>
    </source>
</evidence>
<dbReference type="InterPro" id="IPR033906">
    <property type="entry name" value="Lipase_N"/>
</dbReference>
<evidence type="ECO:0000256" key="7">
    <source>
        <dbReference type="ARBA" id="ARBA00023157"/>
    </source>
</evidence>
<evidence type="ECO:0000259" key="10">
    <source>
        <dbReference type="Pfam" id="PF00151"/>
    </source>
</evidence>
<dbReference type="PANTHER" id="PTHR11610">
    <property type="entry name" value="LIPASE"/>
    <property type="match status" value="1"/>
</dbReference>
<dbReference type="GO" id="GO:0005615">
    <property type="term" value="C:extracellular space"/>
    <property type="evidence" value="ECO:0007669"/>
    <property type="project" value="TreeGrafter"/>
</dbReference>
<dbReference type="AlphaFoldDB" id="A0AAD9VQ24"/>
<dbReference type="Gene3D" id="3.40.50.1820">
    <property type="entry name" value="alpha/beta hydrolase"/>
    <property type="match status" value="1"/>
</dbReference>
<dbReference type="InterPro" id="IPR013818">
    <property type="entry name" value="Lipase"/>
</dbReference>
<dbReference type="InterPro" id="IPR000734">
    <property type="entry name" value="TAG_lipase"/>
</dbReference>
<dbReference type="EMBL" id="JAIFRP010000031">
    <property type="protein sequence ID" value="KAK2582798.1"/>
    <property type="molecule type" value="Genomic_DNA"/>
</dbReference>
<dbReference type="PANTHER" id="PTHR11610:SF186">
    <property type="entry name" value="FI22312P1"/>
    <property type="match status" value="1"/>
</dbReference>
<keyword evidence="9" id="KW-1133">Transmembrane helix</keyword>
<dbReference type="CDD" id="cd00707">
    <property type="entry name" value="Pancreat_lipase_like"/>
    <property type="match status" value="1"/>
</dbReference>
<dbReference type="GO" id="GO:0008970">
    <property type="term" value="F:phospholipase A1 activity"/>
    <property type="evidence" value="ECO:0007669"/>
    <property type="project" value="UniProtKB-EC"/>
</dbReference>
<gene>
    <name evidence="11" type="ORF">KPH14_005058</name>
</gene>
<feature type="domain" description="Lipase" evidence="10">
    <location>
        <begin position="84"/>
        <end position="416"/>
    </location>
</feature>
<accession>A0AAD9VQ24</accession>
<organism evidence="11 12">
    <name type="scientific">Odynerus spinipes</name>
    <dbReference type="NCBI Taxonomy" id="1348599"/>
    <lineage>
        <taxon>Eukaryota</taxon>
        <taxon>Metazoa</taxon>
        <taxon>Ecdysozoa</taxon>
        <taxon>Arthropoda</taxon>
        <taxon>Hexapoda</taxon>
        <taxon>Insecta</taxon>
        <taxon>Pterygota</taxon>
        <taxon>Neoptera</taxon>
        <taxon>Endopterygota</taxon>
        <taxon>Hymenoptera</taxon>
        <taxon>Apocrita</taxon>
        <taxon>Aculeata</taxon>
        <taxon>Vespoidea</taxon>
        <taxon>Vespidae</taxon>
        <taxon>Eumeninae</taxon>
        <taxon>Odynerus</taxon>
    </lineage>
</organism>
<dbReference type="Pfam" id="PF00151">
    <property type="entry name" value="Lipase"/>
    <property type="match status" value="1"/>
</dbReference>
<evidence type="ECO:0000256" key="6">
    <source>
        <dbReference type="ARBA" id="ARBA00022801"/>
    </source>
</evidence>
<dbReference type="GO" id="GO:0016042">
    <property type="term" value="P:lipid catabolic process"/>
    <property type="evidence" value="ECO:0007669"/>
    <property type="project" value="TreeGrafter"/>
</dbReference>
<evidence type="ECO:0000256" key="8">
    <source>
        <dbReference type="RuleBase" id="RU004262"/>
    </source>
</evidence>
<sequence>MEEEKVRVKKQIGVIQLSKKIIKIKNSDTKLSVLLIQSLTVICLITLSVSSIEGKRYHGRLLSMTNRIKLRQLGISREELQPKICYGPIGCFGNPQSHIPSKRPPEHPDVIQTKFYLYTRANRKTPDIIQYADQSESLLHSGFNISNELKVVVHGFKGSGSDYGLIRGINAFLDLGDVNVLVLDWTRGAGTNYAAAVANTELVGRQLALVLLDAFNLGINPMNVHVTGFSLGAHVAGCTSEMLKKWGLLLGRITGLDPASPFFRHHLFREKSRKLDATDARLVDIIHTDGSEYFTDGFGLLKPIGHVDFFPNGGKEQPGCFDVKNSVVVSHLKEELLDKQIACSHLRAWELYVESILTQSQKCKFIAWPCPRGISSYTKGTCFPMESVGWSQEMGYGADKGPLGTYFLATRNEPPFCGHPLRLAVMTAKDAPKTMGTLLFKIFQNNSTAIYKINCLLPKLHNQPEVFYSIVASEFSSNSRKVSTIKGLLLNKLFIENRKGERWEYCNSNTPVGVQEIHVELQNVPCTQR</sequence>
<dbReference type="Proteomes" id="UP001258017">
    <property type="component" value="Unassembled WGS sequence"/>
</dbReference>
<evidence type="ECO:0000256" key="2">
    <source>
        <dbReference type="ARBA" id="ARBA00004613"/>
    </source>
</evidence>
<keyword evidence="9" id="KW-0472">Membrane</keyword>
<proteinExistence type="inferred from homology"/>
<protein>
    <recommendedName>
        <fullName evidence="4">phospholipase A1</fullName>
        <ecNumber evidence="4">3.1.1.32</ecNumber>
    </recommendedName>
</protein>
<feature type="transmembrane region" description="Helical" evidence="9">
    <location>
        <begin position="31"/>
        <end position="52"/>
    </location>
</feature>
<reference evidence="11" key="2">
    <citation type="journal article" date="2023" name="Commun. Biol.">
        <title>Intrasexual cuticular hydrocarbon dimorphism in a wasp sheds light on hydrocarbon biosynthesis genes in Hymenoptera.</title>
        <authorList>
            <person name="Moris V.C."/>
            <person name="Podsiadlowski L."/>
            <person name="Martin S."/>
            <person name="Oeyen J.P."/>
            <person name="Donath A."/>
            <person name="Petersen M."/>
            <person name="Wilbrandt J."/>
            <person name="Misof B."/>
            <person name="Liedtke D."/>
            <person name="Thamm M."/>
            <person name="Scheiner R."/>
            <person name="Schmitt T."/>
            <person name="Niehuis O."/>
        </authorList>
    </citation>
    <scope>NUCLEOTIDE SEQUENCE</scope>
    <source>
        <strain evidence="11">GBR_01_08_01A</strain>
    </source>
</reference>
<evidence type="ECO:0000256" key="9">
    <source>
        <dbReference type="SAM" id="Phobius"/>
    </source>
</evidence>
<keyword evidence="5" id="KW-0964">Secreted</keyword>
<comment type="catalytic activity">
    <reaction evidence="1">
        <text>a 1,2-diacyl-sn-glycero-3-phosphocholine + H2O = a 2-acyl-sn-glycero-3-phosphocholine + a fatty acid + H(+)</text>
        <dbReference type="Rhea" id="RHEA:18689"/>
        <dbReference type="ChEBI" id="CHEBI:15377"/>
        <dbReference type="ChEBI" id="CHEBI:15378"/>
        <dbReference type="ChEBI" id="CHEBI:28868"/>
        <dbReference type="ChEBI" id="CHEBI:57643"/>
        <dbReference type="ChEBI" id="CHEBI:57875"/>
        <dbReference type="EC" id="3.1.1.32"/>
    </reaction>
</comment>
<evidence type="ECO:0000313" key="11">
    <source>
        <dbReference type="EMBL" id="KAK2582798.1"/>
    </source>
</evidence>
<dbReference type="SUPFAM" id="SSF53474">
    <property type="entry name" value="alpha/beta-Hydrolases"/>
    <property type="match status" value="1"/>
</dbReference>
<comment type="subcellular location">
    <subcellularLocation>
        <location evidence="2">Secreted</location>
    </subcellularLocation>
</comment>
<evidence type="ECO:0000256" key="3">
    <source>
        <dbReference type="ARBA" id="ARBA00010701"/>
    </source>
</evidence>
<evidence type="ECO:0000256" key="1">
    <source>
        <dbReference type="ARBA" id="ARBA00000111"/>
    </source>
</evidence>
<dbReference type="InterPro" id="IPR029058">
    <property type="entry name" value="AB_hydrolase_fold"/>
</dbReference>
<reference evidence="11" key="1">
    <citation type="submission" date="2021-08" db="EMBL/GenBank/DDBJ databases">
        <authorList>
            <person name="Misof B."/>
            <person name="Oliver O."/>
            <person name="Podsiadlowski L."/>
            <person name="Donath A."/>
            <person name="Peters R."/>
            <person name="Mayer C."/>
            <person name="Rust J."/>
            <person name="Gunkel S."/>
            <person name="Lesny P."/>
            <person name="Martin S."/>
            <person name="Oeyen J.P."/>
            <person name="Petersen M."/>
            <person name="Panagiotis P."/>
            <person name="Wilbrandt J."/>
            <person name="Tanja T."/>
        </authorList>
    </citation>
    <scope>NUCLEOTIDE SEQUENCE</scope>
    <source>
        <strain evidence="11">GBR_01_08_01A</strain>
        <tissue evidence="11">Thorax + abdomen</tissue>
    </source>
</reference>
<evidence type="ECO:0000256" key="5">
    <source>
        <dbReference type="ARBA" id="ARBA00022525"/>
    </source>
</evidence>
<comment type="caution">
    <text evidence="11">The sequence shown here is derived from an EMBL/GenBank/DDBJ whole genome shotgun (WGS) entry which is preliminary data.</text>
</comment>